<organism evidence="2 3">
    <name type="scientific">Aspergillus leporis</name>
    <dbReference type="NCBI Taxonomy" id="41062"/>
    <lineage>
        <taxon>Eukaryota</taxon>
        <taxon>Fungi</taxon>
        <taxon>Dikarya</taxon>
        <taxon>Ascomycota</taxon>
        <taxon>Pezizomycotina</taxon>
        <taxon>Eurotiomycetes</taxon>
        <taxon>Eurotiomycetidae</taxon>
        <taxon>Eurotiales</taxon>
        <taxon>Aspergillaceae</taxon>
        <taxon>Aspergillus</taxon>
        <taxon>Aspergillus subgen. Circumdati</taxon>
    </lineage>
</organism>
<keyword evidence="1" id="KW-0175">Coiled coil</keyword>
<dbReference type="Proteomes" id="UP000326565">
    <property type="component" value="Unassembled WGS sequence"/>
</dbReference>
<proteinExistence type="predicted"/>
<accession>A0A5N5X7A7</accession>
<evidence type="ECO:0008006" key="4">
    <source>
        <dbReference type="Google" id="ProtNLM"/>
    </source>
</evidence>
<sequence length="213" mass="23690">MGPVSIIGLVTGIITFIDFSTKLIRGVHTNRLTEDRRTLENTVSEMQRLCSSLQADNPLSSKDEKGLSRVATECKLVAGQIVELLNKLKRKTLPKLSVLTETKHQLSKLVAVSGRGSSLLHTLQSHVEQLRHGVTATSFGAEAQYQLEQPLGFSEDILKQVTEQRILSALHFNNMHERHQTVEKAHFQSFGRIFDDPSTPNVKGTGHCDHSQD</sequence>
<reference evidence="2 3" key="1">
    <citation type="submission" date="2019-04" db="EMBL/GenBank/DDBJ databases">
        <title>Friends and foes A comparative genomics study of 23 Aspergillus species from section Flavi.</title>
        <authorList>
            <consortium name="DOE Joint Genome Institute"/>
            <person name="Kjaerbolling I."/>
            <person name="Vesth T."/>
            <person name="Frisvad J.C."/>
            <person name="Nybo J.L."/>
            <person name="Theobald S."/>
            <person name="Kildgaard S."/>
            <person name="Isbrandt T."/>
            <person name="Kuo A."/>
            <person name="Sato A."/>
            <person name="Lyhne E.K."/>
            <person name="Kogle M.E."/>
            <person name="Wiebenga A."/>
            <person name="Kun R.S."/>
            <person name="Lubbers R.J."/>
            <person name="Makela M.R."/>
            <person name="Barry K."/>
            <person name="Chovatia M."/>
            <person name="Clum A."/>
            <person name="Daum C."/>
            <person name="Haridas S."/>
            <person name="He G."/>
            <person name="LaButti K."/>
            <person name="Lipzen A."/>
            <person name="Mondo S."/>
            <person name="Riley R."/>
            <person name="Salamov A."/>
            <person name="Simmons B.A."/>
            <person name="Magnuson J.K."/>
            <person name="Henrissat B."/>
            <person name="Mortensen U.H."/>
            <person name="Larsen T.O."/>
            <person name="Devries R.P."/>
            <person name="Grigoriev I.V."/>
            <person name="Machida M."/>
            <person name="Baker S.E."/>
            <person name="Andersen M.R."/>
        </authorList>
    </citation>
    <scope>NUCLEOTIDE SEQUENCE [LARGE SCALE GENOMIC DNA]</scope>
    <source>
        <strain evidence="2 3">CBS 151.66</strain>
    </source>
</reference>
<dbReference type="EMBL" id="ML732198">
    <property type="protein sequence ID" value="KAB8075182.1"/>
    <property type="molecule type" value="Genomic_DNA"/>
</dbReference>
<name>A0A5N5X7A7_9EURO</name>
<evidence type="ECO:0000313" key="2">
    <source>
        <dbReference type="EMBL" id="KAB8075182.1"/>
    </source>
</evidence>
<protein>
    <recommendedName>
        <fullName evidence="4">Fungal N-terminal domain-containing protein</fullName>
    </recommendedName>
</protein>
<gene>
    <name evidence="2" type="ORF">BDV29DRAFT_155925</name>
</gene>
<feature type="coiled-coil region" evidence="1">
    <location>
        <begin position="29"/>
        <end position="56"/>
    </location>
</feature>
<keyword evidence="3" id="KW-1185">Reference proteome</keyword>
<evidence type="ECO:0000313" key="3">
    <source>
        <dbReference type="Proteomes" id="UP000326565"/>
    </source>
</evidence>
<dbReference type="OrthoDB" id="443402at2759"/>
<evidence type="ECO:0000256" key="1">
    <source>
        <dbReference type="SAM" id="Coils"/>
    </source>
</evidence>
<dbReference type="AlphaFoldDB" id="A0A5N5X7A7"/>